<evidence type="ECO:0000313" key="2">
    <source>
        <dbReference type="Proteomes" id="UP000502899"/>
    </source>
</evidence>
<dbReference type="EMBL" id="CP054000">
    <property type="protein sequence ID" value="QKH78867.1"/>
    <property type="molecule type" value="Genomic_DNA"/>
</dbReference>
<dbReference type="Pfam" id="PF14355">
    <property type="entry name" value="Abi_C"/>
    <property type="match status" value="1"/>
</dbReference>
<dbReference type="AlphaFoldDB" id="A0A233W710"/>
<dbReference type="Proteomes" id="UP000502899">
    <property type="component" value="Chromosome"/>
</dbReference>
<accession>A0A233W710</accession>
<reference evidence="1 2" key="1">
    <citation type="submission" date="2020-05" db="EMBL/GenBank/DDBJ databases">
        <title>FDA dAtabase for Regulatory Grade micrObial Sequences (FDA-ARGOS): Supporting development and validation of Infectious Disease Dx tests.</title>
        <authorList>
            <person name="Pederson C."/>
            <person name="Tallon L."/>
            <person name="Sadzewicz L."/>
            <person name="Zhao X."/>
            <person name="Vavikolanu K."/>
            <person name="Mehta A."/>
            <person name="Aluvathingal J."/>
            <person name="Nadendla S."/>
            <person name="Myers T."/>
            <person name="Yan Y."/>
            <person name="Sichtig H."/>
        </authorList>
    </citation>
    <scope>NUCLEOTIDE SEQUENCE [LARGE SCALE GENOMIC DNA]</scope>
    <source>
        <strain evidence="1 2">FDAARGOS_764</strain>
    </source>
</reference>
<gene>
    <name evidence="1" type="ORF">FOC70_00200</name>
</gene>
<dbReference type="InterPro" id="IPR026001">
    <property type="entry name" value="Abi-like_C"/>
</dbReference>
<sequence>MISYIEKTYFNDLLNRGGYVLDFSTYRFNEFTLHSVGIALCETYNLSKGKSLNKFINEGDNDKVVKLLDDLLEYYEVRYSLEIESDDKAYNGSTYKSLYNKCKEIIEREKKHSKKFSKVSEELKKKFSSKYMNQQIDLMVAICDENPTEAIGKSKELLESCCKTIIEINGEIIKDSINMGQLVKQTLSSLNIPNKGVAMDLEEEKIVKQITGSLNGLSSGIIELRNHYGSGHGRSAKFNGLTKRHAELSVGASITLVRYLWDTFLLINENDKIKWRY</sequence>
<evidence type="ECO:0000313" key="1">
    <source>
        <dbReference type="EMBL" id="QKH78867.1"/>
    </source>
</evidence>
<dbReference type="RefSeq" id="WP_002840965.1">
    <property type="nucleotide sequence ID" value="NZ_CP054000.1"/>
</dbReference>
<proteinExistence type="predicted"/>
<name>A0A233W710_FINMA</name>
<protein>
    <submittedName>
        <fullName evidence="1">Abortive infection family protein</fullName>
    </submittedName>
</protein>
<organism evidence="1 2">
    <name type="scientific">Finegoldia magna</name>
    <name type="common">Peptostreptococcus magnus</name>
    <dbReference type="NCBI Taxonomy" id="1260"/>
    <lineage>
        <taxon>Bacteria</taxon>
        <taxon>Bacillati</taxon>
        <taxon>Bacillota</taxon>
        <taxon>Tissierellia</taxon>
        <taxon>Tissierellales</taxon>
        <taxon>Peptoniphilaceae</taxon>
        <taxon>Finegoldia</taxon>
    </lineage>
</organism>